<dbReference type="Pfam" id="PF08450">
    <property type="entry name" value="SGL"/>
    <property type="match status" value="1"/>
</dbReference>
<dbReference type="SUPFAM" id="SSF63829">
    <property type="entry name" value="Calcium-dependent phosphotriesterase"/>
    <property type="match status" value="1"/>
</dbReference>
<evidence type="ECO:0000259" key="2">
    <source>
        <dbReference type="Pfam" id="PF08450"/>
    </source>
</evidence>
<keyword evidence="1" id="KW-0378">Hydrolase</keyword>
<dbReference type="InterPro" id="IPR050300">
    <property type="entry name" value="GDXG_lipolytic_enzyme"/>
</dbReference>
<dbReference type="PANTHER" id="PTHR48081">
    <property type="entry name" value="AB HYDROLASE SUPERFAMILY PROTEIN C4A8.06C"/>
    <property type="match status" value="1"/>
</dbReference>
<dbReference type="InterPro" id="IPR011042">
    <property type="entry name" value="6-blade_b-propeller_TolB-like"/>
</dbReference>
<evidence type="ECO:0000313" key="4">
    <source>
        <dbReference type="EMBL" id="MDM4016398.1"/>
    </source>
</evidence>
<dbReference type="Gene3D" id="2.120.10.30">
    <property type="entry name" value="TolB, C-terminal domain"/>
    <property type="match status" value="1"/>
</dbReference>
<dbReference type="EMBL" id="JASZZN010000008">
    <property type="protein sequence ID" value="MDM4016398.1"/>
    <property type="molecule type" value="Genomic_DNA"/>
</dbReference>
<evidence type="ECO:0000259" key="3">
    <source>
        <dbReference type="Pfam" id="PF20434"/>
    </source>
</evidence>
<proteinExistence type="predicted"/>
<reference evidence="4 5" key="1">
    <citation type="submission" date="2023-06" db="EMBL/GenBank/DDBJ databases">
        <title>Roseiconus lacunae JC819 isolated from Gulf of Mannar region, Tamil Nadu.</title>
        <authorList>
            <person name="Pk S."/>
            <person name="Ch S."/>
            <person name="Ch V.R."/>
        </authorList>
    </citation>
    <scope>NUCLEOTIDE SEQUENCE [LARGE SCALE GENOMIC DNA]</scope>
    <source>
        <strain evidence="4 5">JC819</strain>
    </source>
</reference>
<accession>A0ABT7PIS8</accession>
<dbReference type="Proteomes" id="UP001239462">
    <property type="component" value="Unassembled WGS sequence"/>
</dbReference>
<evidence type="ECO:0000313" key="5">
    <source>
        <dbReference type="Proteomes" id="UP001239462"/>
    </source>
</evidence>
<gene>
    <name evidence="4" type="ORF">QTN89_13220</name>
</gene>
<evidence type="ECO:0000256" key="1">
    <source>
        <dbReference type="ARBA" id="ARBA00022801"/>
    </source>
</evidence>
<comment type="caution">
    <text evidence="4">The sequence shown here is derived from an EMBL/GenBank/DDBJ whole genome shotgun (WGS) entry which is preliminary data.</text>
</comment>
<feature type="domain" description="SMP-30/Gluconolactonase/LRE-like region" evidence="2">
    <location>
        <begin position="45"/>
        <end position="279"/>
    </location>
</feature>
<name>A0ABT7PIS8_9BACT</name>
<dbReference type="Pfam" id="PF20434">
    <property type="entry name" value="BD-FAE"/>
    <property type="match status" value="1"/>
</dbReference>
<keyword evidence="5" id="KW-1185">Reference proteome</keyword>
<organism evidence="4 5">
    <name type="scientific">Roseiconus lacunae</name>
    <dbReference type="NCBI Taxonomy" id="2605694"/>
    <lineage>
        <taxon>Bacteria</taxon>
        <taxon>Pseudomonadati</taxon>
        <taxon>Planctomycetota</taxon>
        <taxon>Planctomycetia</taxon>
        <taxon>Pirellulales</taxon>
        <taxon>Pirellulaceae</taxon>
        <taxon>Roseiconus</taxon>
    </lineage>
</organism>
<dbReference type="PANTHER" id="PTHR48081:SF13">
    <property type="entry name" value="ALPHA_BETA HYDROLASE"/>
    <property type="match status" value="1"/>
</dbReference>
<dbReference type="RefSeq" id="WP_289164033.1">
    <property type="nucleotide sequence ID" value="NZ_JASZZN010000008.1"/>
</dbReference>
<dbReference type="Gene3D" id="3.40.50.1820">
    <property type="entry name" value="alpha/beta hydrolase"/>
    <property type="match status" value="1"/>
</dbReference>
<feature type="domain" description="BD-FAE-like" evidence="3">
    <location>
        <begin position="333"/>
        <end position="530"/>
    </location>
</feature>
<dbReference type="SUPFAM" id="SSF53474">
    <property type="entry name" value="alpha/beta-Hydrolases"/>
    <property type="match status" value="1"/>
</dbReference>
<protein>
    <submittedName>
        <fullName evidence="4">SMP-30/gluconolactonase/LRE family protein</fullName>
    </submittedName>
</protein>
<dbReference type="InterPro" id="IPR049492">
    <property type="entry name" value="BD-FAE-like_dom"/>
</dbReference>
<dbReference type="InterPro" id="IPR013658">
    <property type="entry name" value="SGL"/>
</dbReference>
<dbReference type="InterPro" id="IPR029058">
    <property type="entry name" value="AB_hydrolase_fold"/>
</dbReference>
<sequence length="577" mass="61609">MSRLALGSSLLAIFVVVSSVDSVANQIPVIPADAELKLVDDDFELADGAAWDGAGQLFVPDVKKKTLRLYNLRKPDQKPKVMLEGVAISGTAFQLGRLYLSDNPGARIAFLDRPFSGGKPKTLAQFKADERPNDLTVDAHGNVYVTMTRQGTVRHISADGKFQDVATGLVAPNGIALSPSGKTLYCSSARTGVIYRIDLDKDAPADQSAQPWAQLPETDDGFRGDGMCVDRAGNVYVTGAKAVHVYDASGKSIGSIQPPQRPINAIVAGNTGQSLYLSTFGGLYAVDVGGIAVSPNPPMHGDQDAPTSTAIDESIKTSLNVVYHRDGNRELLMDVFEPQSVEAPRPAIVVVHGGGWRKGDKTKFRALALRLAELGYVTAAIEYRLAGEAHFPAAIRDCNAATAYLRKHADRFGIDPLKISAVGGSAGGHLVGLMAAGDANDQLKHRGNRDDDTSLAAAVVLAGPLEIASGSVADRSLENPDASNSVAWLGGDVNEQSALYHLADAFEQVDKTMPPTLFISGSKDNPSRNEKTRSKMKALGRPTGLVIHENAAHGHWNRPDWIQTVVTDIDQFLKRHQ</sequence>